<dbReference type="PANTHER" id="PTHR35851:SF1">
    <property type="entry name" value="CELL DIVISION PROTEIN FTSQ"/>
    <property type="match status" value="1"/>
</dbReference>
<organism evidence="7 8">
    <name type="scientific">Candidatus Kaiserbacteria bacterium CG10_big_fil_rev_8_21_14_0_10_43_70</name>
    <dbReference type="NCBI Taxonomy" id="1974605"/>
    <lineage>
        <taxon>Bacteria</taxon>
        <taxon>Candidatus Kaiseribacteriota</taxon>
    </lineage>
</organism>
<dbReference type="PANTHER" id="PTHR35851">
    <property type="entry name" value="CELL DIVISION PROTEIN FTSQ"/>
    <property type="match status" value="1"/>
</dbReference>
<evidence type="ECO:0000313" key="8">
    <source>
        <dbReference type="Proteomes" id="UP000230706"/>
    </source>
</evidence>
<proteinExistence type="predicted"/>
<evidence type="ECO:0000256" key="5">
    <source>
        <dbReference type="ARBA" id="ARBA00023306"/>
    </source>
</evidence>
<keyword evidence="6" id="KW-0472">Membrane</keyword>
<reference evidence="8" key="1">
    <citation type="submission" date="2017-09" db="EMBL/GenBank/DDBJ databases">
        <title>Depth-based differentiation of microbial function through sediment-hosted aquifers and enrichment of novel symbionts in the deep terrestrial subsurface.</title>
        <authorList>
            <person name="Probst A.J."/>
            <person name="Ladd B."/>
            <person name="Jarett J.K."/>
            <person name="Geller-Mcgrath D.E."/>
            <person name="Sieber C.M.K."/>
            <person name="Emerson J.B."/>
            <person name="Anantharaman K."/>
            <person name="Thomas B.C."/>
            <person name="Malmstrom R."/>
            <person name="Stieglmeier M."/>
            <person name="Klingl A."/>
            <person name="Woyke T."/>
            <person name="Ryan C.M."/>
            <person name="Banfield J.F."/>
        </authorList>
    </citation>
    <scope>NUCLEOTIDE SEQUENCE [LARGE SCALE GENOMIC DNA]</scope>
</reference>
<dbReference type="GO" id="GO:0090529">
    <property type="term" value="P:cell septum assembly"/>
    <property type="evidence" value="ECO:0007669"/>
    <property type="project" value="InterPro"/>
</dbReference>
<gene>
    <name evidence="7" type="ORF">COU13_00455</name>
</gene>
<comment type="caution">
    <text evidence="7">The sequence shown here is derived from an EMBL/GenBank/DDBJ whole genome shotgun (WGS) entry which is preliminary data.</text>
</comment>
<dbReference type="InterPro" id="IPR026579">
    <property type="entry name" value="FtsQ"/>
</dbReference>
<keyword evidence="1" id="KW-1003">Cell membrane</keyword>
<dbReference type="EMBL" id="PFBF01000005">
    <property type="protein sequence ID" value="PIR86531.1"/>
    <property type="molecule type" value="Genomic_DNA"/>
</dbReference>
<evidence type="ECO:0000256" key="2">
    <source>
        <dbReference type="ARBA" id="ARBA00022618"/>
    </source>
</evidence>
<accession>A0A2H0UJG4</accession>
<protein>
    <recommendedName>
        <fullName evidence="9">POTRA domain-containing protein</fullName>
    </recommendedName>
</protein>
<keyword evidence="5" id="KW-0131">Cell cycle</keyword>
<evidence type="ECO:0000256" key="6">
    <source>
        <dbReference type="SAM" id="Phobius"/>
    </source>
</evidence>
<evidence type="ECO:0000256" key="1">
    <source>
        <dbReference type="ARBA" id="ARBA00022475"/>
    </source>
</evidence>
<keyword evidence="2" id="KW-0132">Cell division</keyword>
<keyword evidence="3 6" id="KW-0812">Transmembrane</keyword>
<dbReference type="Proteomes" id="UP000230706">
    <property type="component" value="Unassembled WGS sequence"/>
</dbReference>
<dbReference type="AlphaFoldDB" id="A0A2H0UJG4"/>
<dbReference type="InterPro" id="IPR045335">
    <property type="entry name" value="FtsQ_C_sf"/>
</dbReference>
<evidence type="ECO:0000313" key="7">
    <source>
        <dbReference type="EMBL" id="PIR86531.1"/>
    </source>
</evidence>
<name>A0A2H0UJG4_9BACT</name>
<dbReference type="Gene3D" id="3.40.50.11690">
    <property type="entry name" value="Cell division protein FtsQ/DivIB"/>
    <property type="match status" value="1"/>
</dbReference>
<evidence type="ECO:0000256" key="4">
    <source>
        <dbReference type="ARBA" id="ARBA00022989"/>
    </source>
</evidence>
<sequence>MRSRNVTAKKGNSSRYLHLNSESRASQKRVPLSVRRRKMRILFLILVILALIVITGLLSWGSRHPAFAVEGVEVNGTKELSRIEVKEFAEVLLNEDKWRILSRKNIFLYPRKQIESGVLEAFPRAMTASVSLSSFREPVVVLNVKERVPSALWCNGLDCFLVDDSGFIFAEANELSLLKGFYVFEGGVVGDNPVGLTLLPNHFSRISKLMNEIESIGINVESMNIENDENYEIVGEDGMALRIKFAQTNEDVISNLRAIMGSSALREQDIEYIDLRFGNRVYYKLD</sequence>
<keyword evidence="4 6" id="KW-1133">Transmembrane helix</keyword>
<evidence type="ECO:0000256" key="3">
    <source>
        <dbReference type="ARBA" id="ARBA00022692"/>
    </source>
</evidence>
<feature type="transmembrane region" description="Helical" evidence="6">
    <location>
        <begin position="41"/>
        <end position="60"/>
    </location>
</feature>
<evidence type="ECO:0008006" key="9">
    <source>
        <dbReference type="Google" id="ProtNLM"/>
    </source>
</evidence>